<dbReference type="HOGENOM" id="CLU_920595_0_0_6"/>
<gene>
    <name evidence="1" type="ordered locus">HCH_03689</name>
</gene>
<dbReference type="STRING" id="349521.HCH_03689"/>
<evidence type="ECO:0000313" key="2">
    <source>
        <dbReference type="Proteomes" id="UP000000238"/>
    </source>
</evidence>
<protein>
    <submittedName>
        <fullName evidence="1">Uncharacterized protein</fullName>
    </submittedName>
</protein>
<sequence length="302" mass="35154">MLTGEKRINVKYSMLKRLFASRRHPYIPGLNRPETIEIDLSGTKLCLQLPPHHDSDGFEDVQAPIPQVNIYDPALYRDSTLDDPFSSTVFIKRNWDYYGPFWRLRRLGYTTFIAVVERVNCLPEGMSCFNPHHLEQALIHLIYQMGPNTPARGERIAPVNWVVRQSGDSLWVHYEVHKNLGELIEEEDFMRAQYSSYAVTPLDDRHYLRLMFHNNGYAPVEYAIRHLNVLRDKVCHHIELKLSPSARAQQEQARHRWPGARISLQREPENWVYPEWRYGESGIGEPRVVILKPGSSPPSFVP</sequence>
<accession>Q2SFZ6</accession>
<keyword evidence="2" id="KW-1185">Reference proteome</keyword>
<proteinExistence type="predicted"/>
<name>Q2SFZ6_HAHCH</name>
<dbReference type="KEGG" id="hch:HCH_03689"/>
<reference evidence="1 2" key="1">
    <citation type="journal article" date="2005" name="Nucleic Acids Res.">
        <title>Genomic blueprint of Hahella chejuensis, a marine microbe producing an algicidal agent.</title>
        <authorList>
            <person name="Jeong H."/>
            <person name="Yim J.H."/>
            <person name="Lee C."/>
            <person name="Choi S.-H."/>
            <person name="Park Y.K."/>
            <person name="Yoon S.H."/>
            <person name="Hur C.-G."/>
            <person name="Kang H.-Y."/>
            <person name="Kim D."/>
            <person name="Lee H.H."/>
            <person name="Park K.H."/>
            <person name="Park S.-H."/>
            <person name="Park H.-S."/>
            <person name="Lee H.K."/>
            <person name="Oh T.K."/>
            <person name="Kim J.F."/>
        </authorList>
    </citation>
    <scope>NUCLEOTIDE SEQUENCE [LARGE SCALE GENOMIC DNA]</scope>
    <source>
        <strain evidence="1 2">KCTC 2396</strain>
    </source>
</reference>
<dbReference type="AlphaFoldDB" id="Q2SFZ6"/>
<evidence type="ECO:0000313" key="1">
    <source>
        <dbReference type="EMBL" id="ABC30428.1"/>
    </source>
</evidence>
<dbReference type="eggNOG" id="ENOG50314W8">
    <property type="taxonomic scope" value="Bacteria"/>
</dbReference>
<dbReference type="EMBL" id="CP000155">
    <property type="protein sequence ID" value="ABC30428.1"/>
    <property type="molecule type" value="Genomic_DNA"/>
</dbReference>
<dbReference type="Proteomes" id="UP000000238">
    <property type="component" value="Chromosome"/>
</dbReference>
<organism evidence="1 2">
    <name type="scientific">Hahella chejuensis (strain KCTC 2396)</name>
    <dbReference type="NCBI Taxonomy" id="349521"/>
    <lineage>
        <taxon>Bacteria</taxon>
        <taxon>Pseudomonadati</taxon>
        <taxon>Pseudomonadota</taxon>
        <taxon>Gammaproteobacteria</taxon>
        <taxon>Oceanospirillales</taxon>
        <taxon>Hahellaceae</taxon>
        <taxon>Hahella</taxon>
    </lineage>
</organism>